<comment type="caution">
    <text evidence="2">The sequence shown here is derived from an EMBL/GenBank/DDBJ whole genome shotgun (WGS) entry which is preliminary data.</text>
</comment>
<accession>A0ABR0N3D4</accession>
<name>A0ABR0N3D4_GOSAR</name>
<keyword evidence="3" id="KW-1185">Reference proteome</keyword>
<dbReference type="PANTHER" id="PTHR33223">
    <property type="entry name" value="CCHC-TYPE DOMAIN-CONTAINING PROTEIN"/>
    <property type="match status" value="1"/>
</dbReference>
<dbReference type="PANTHER" id="PTHR33223:SF8">
    <property type="entry name" value="OS04G0172440 PROTEIN"/>
    <property type="match status" value="1"/>
</dbReference>
<dbReference type="Proteomes" id="UP001358586">
    <property type="component" value="Chromosome 11"/>
</dbReference>
<feature type="region of interest" description="Disordered" evidence="1">
    <location>
        <begin position="1"/>
        <end position="59"/>
    </location>
</feature>
<evidence type="ECO:0008006" key="4">
    <source>
        <dbReference type="Google" id="ProtNLM"/>
    </source>
</evidence>
<organism evidence="2 3">
    <name type="scientific">Gossypium arboreum</name>
    <name type="common">Tree cotton</name>
    <name type="synonym">Gossypium nanking</name>
    <dbReference type="NCBI Taxonomy" id="29729"/>
    <lineage>
        <taxon>Eukaryota</taxon>
        <taxon>Viridiplantae</taxon>
        <taxon>Streptophyta</taxon>
        <taxon>Embryophyta</taxon>
        <taxon>Tracheophyta</taxon>
        <taxon>Spermatophyta</taxon>
        <taxon>Magnoliopsida</taxon>
        <taxon>eudicotyledons</taxon>
        <taxon>Gunneridae</taxon>
        <taxon>Pentapetalae</taxon>
        <taxon>rosids</taxon>
        <taxon>malvids</taxon>
        <taxon>Malvales</taxon>
        <taxon>Malvaceae</taxon>
        <taxon>Malvoideae</taxon>
        <taxon>Gossypium</taxon>
    </lineage>
</organism>
<proteinExistence type="predicted"/>
<protein>
    <recommendedName>
        <fullName evidence="4">Gag-pro-like protein</fullName>
    </recommendedName>
</protein>
<sequence length="208" mass="23489">MAKMMEMMSALVKGKGPMQSPDVEEPRSRVNHSQDPLYPPGFTSPHAHATQRGYTQEEPTDLEQRVVPPAHIGKGVFVSNPGASPADPLVPDLDDPAEIARLKTNDHDVQDKYRSLEERLKAIKATEAFSILNAKELSLVPDLVLPPKFKVPDFEKYDGTRCPKAHLVMFYQKMTGYVNEDKILIHYFQDSLVGSSLRWYNQLSREKI</sequence>
<evidence type="ECO:0000313" key="3">
    <source>
        <dbReference type="Proteomes" id="UP001358586"/>
    </source>
</evidence>
<reference evidence="2 3" key="1">
    <citation type="submission" date="2023-03" db="EMBL/GenBank/DDBJ databases">
        <title>WGS of Gossypium arboreum.</title>
        <authorList>
            <person name="Yu D."/>
        </authorList>
    </citation>
    <scope>NUCLEOTIDE SEQUENCE [LARGE SCALE GENOMIC DNA]</scope>
    <source>
        <tissue evidence="2">Leaf</tissue>
    </source>
</reference>
<evidence type="ECO:0000313" key="2">
    <source>
        <dbReference type="EMBL" id="KAK5785064.1"/>
    </source>
</evidence>
<evidence type="ECO:0000256" key="1">
    <source>
        <dbReference type="SAM" id="MobiDB-lite"/>
    </source>
</evidence>
<gene>
    <name evidence="2" type="ORF">PVK06_039609</name>
</gene>
<dbReference type="EMBL" id="JARKNE010000011">
    <property type="protein sequence ID" value="KAK5785064.1"/>
    <property type="molecule type" value="Genomic_DNA"/>
</dbReference>